<feature type="domain" description="Amino acid transporter transmembrane" evidence="9">
    <location>
        <begin position="108"/>
        <end position="516"/>
    </location>
</feature>
<dbReference type="AlphaFoldDB" id="A0AAD9XKX0"/>
<feature type="transmembrane region" description="Helical" evidence="8">
    <location>
        <begin position="111"/>
        <end position="133"/>
    </location>
</feature>
<dbReference type="Proteomes" id="UP001280121">
    <property type="component" value="Unassembled WGS sequence"/>
</dbReference>
<feature type="transmembrane region" description="Helical" evidence="8">
    <location>
        <begin position="392"/>
        <end position="414"/>
    </location>
</feature>
<evidence type="ECO:0000256" key="5">
    <source>
        <dbReference type="ARBA" id="ARBA00022989"/>
    </source>
</evidence>
<evidence type="ECO:0000256" key="1">
    <source>
        <dbReference type="ARBA" id="ARBA00004370"/>
    </source>
</evidence>
<feature type="transmembrane region" description="Helical" evidence="8">
    <location>
        <begin position="256"/>
        <end position="278"/>
    </location>
</feature>
<comment type="caution">
    <text evidence="10">The sequence shown here is derived from an EMBL/GenBank/DDBJ whole genome shotgun (WGS) entry which is preliminary data.</text>
</comment>
<dbReference type="GO" id="GO:0016020">
    <property type="term" value="C:membrane"/>
    <property type="evidence" value="ECO:0007669"/>
    <property type="project" value="UniProtKB-SubCell"/>
</dbReference>
<evidence type="ECO:0000256" key="2">
    <source>
        <dbReference type="ARBA" id="ARBA00022448"/>
    </source>
</evidence>
<feature type="transmembrane region" description="Helical" evidence="8">
    <location>
        <begin position="434"/>
        <end position="455"/>
    </location>
</feature>
<gene>
    <name evidence="10" type="ORF">Ddye_007381</name>
</gene>
<evidence type="ECO:0000313" key="11">
    <source>
        <dbReference type="Proteomes" id="UP001280121"/>
    </source>
</evidence>
<dbReference type="InterPro" id="IPR013057">
    <property type="entry name" value="AA_transpt_TM"/>
</dbReference>
<keyword evidence="4" id="KW-0029">Amino-acid transport</keyword>
<evidence type="ECO:0000313" key="10">
    <source>
        <dbReference type="EMBL" id="KAK2660848.1"/>
    </source>
</evidence>
<proteinExistence type="predicted"/>
<evidence type="ECO:0000256" key="3">
    <source>
        <dbReference type="ARBA" id="ARBA00022692"/>
    </source>
</evidence>
<evidence type="ECO:0000256" key="7">
    <source>
        <dbReference type="SAM" id="MobiDB-lite"/>
    </source>
</evidence>
<evidence type="ECO:0000256" key="8">
    <source>
        <dbReference type="SAM" id="Phobius"/>
    </source>
</evidence>
<keyword evidence="5 8" id="KW-1133">Transmembrane helix</keyword>
<feature type="transmembrane region" description="Helical" evidence="8">
    <location>
        <begin position="462"/>
        <end position="484"/>
    </location>
</feature>
<keyword evidence="11" id="KW-1185">Reference proteome</keyword>
<reference evidence="10" key="1">
    <citation type="journal article" date="2023" name="Plant J.">
        <title>Genome sequences and population genomics provide insights into the demographic history, inbreeding, and mutation load of two 'living fossil' tree species of Dipteronia.</title>
        <authorList>
            <person name="Feng Y."/>
            <person name="Comes H.P."/>
            <person name="Chen J."/>
            <person name="Zhu S."/>
            <person name="Lu R."/>
            <person name="Zhang X."/>
            <person name="Li P."/>
            <person name="Qiu J."/>
            <person name="Olsen K.M."/>
            <person name="Qiu Y."/>
        </authorList>
    </citation>
    <scope>NUCLEOTIDE SEQUENCE</scope>
    <source>
        <strain evidence="10">KIB01</strain>
    </source>
</reference>
<evidence type="ECO:0000256" key="6">
    <source>
        <dbReference type="ARBA" id="ARBA00023136"/>
    </source>
</evidence>
<dbReference type="PANTHER" id="PTHR48017">
    <property type="entry name" value="OS05G0424000 PROTEIN-RELATED"/>
    <property type="match status" value="1"/>
</dbReference>
<evidence type="ECO:0000259" key="9">
    <source>
        <dbReference type="Pfam" id="PF01490"/>
    </source>
</evidence>
<feature type="transmembrane region" description="Helical" evidence="8">
    <location>
        <begin position="299"/>
        <end position="316"/>
    </location>
</feature>
<dbReference type="Pfam" id="PF01490">
    <property type="entry name" value="Aa_trans"/>
    <property type="match status" value="1"/>
</dbReference>
<evidence type="ECO:0000256" key="4">
    <source>
        <dbReference type="ARBA" id="ARBA00022970"/>
    </source>
</evidence>
<sequence length="532" mass="58526">MMDHHEVAEVGSSPATARPRAVVSVPPLQIHYCSPMMNRSPSSLIDSTPKTPKTPKSPFASRIMTPIASPMKKAIVSVQGYLEEVGQFTKLDRDHPHDAWLPITESRNGNAYYSTFHTLSSGIGFQALLLPLAFTSLGWSWGIVCLSLIFLWQLYTLWLLIHLHESESGTRYSRYLRLSMAAFGEKRGKLLALFPIMYLSGGTCVTLIMIGGGTMKIFFQIVCGDTCKVTPLSTVEWYLVFTCSAMALSQLPNLNSIAGVSLIGAITAVSYCTMIWVVSIVQGRPTSVSHDPPQSKSDVARICSILNALGIIAFAFRGHNLVLEIQGTMPSSSKYPSRVPMWRGVKFAYLIIAMCVCPLAIGGYWAYGNLIPANGGMLDALYKYHGHDTSKALLCLTSLFVVINSLSSFQIYAMPVFDNFEFRYTSKFNKPCPWWLRSAIRALFGCLAFFISVALPVLRSLAGLLGGVALPLTLAYPCLMWIQIKKPQKTSASWFLNWALGVSGMILSILVVIGAICNIVTMGIKVHFFKPQ</sequence>
<name>A0AAD9XKX0_9ROSI</name>
<accession>A0AAD9XKX0</accession>
<feature type="transmembrane region" description="Helical" evidence="8">
    <location>
        <begin position="496"/>
        <end position="520"/>
    </location>
</feature>
<protein>
    <recommendedName>
        <fullName evidence="9">Amino acid transporter transmembrane domain-containing protein</fullName>
    </recommendedName>
</protein>
<organism evidence="10 11">
    <name type="scientific">Dipteronia dyeriana</name>
    <dbReference type="NCBI Taxonomy" id="168575"/>
    <lineage>
        <taxon>Eukaryota</taxon>
        <taxon>Viridiplantae</taxon>
        <taxon>Streptophyta</taxon>
        <taxon>Embryophyta</taxon>
        <taxon>Tracheophyta</taxon>
        <taxon>Spermatophyta</taxon>
        <taxon>Magnoliopsida</taxon>
        <taxon>eudicotyledons</taxon>
        <taxon>Gunneridae</taxon>
        <taxon>Pentapetalae</taxon>
        <taxon>rosids</taxon>
        <taxon>malvids</taxon>
        <taxon>Sapindales</taxon>
        <taxon>Sapindaceae</taxon>
        <taxon>Hippocastanoideae</taxon>
        <taxon>Acereae</taxon>
        <taxon>Dipteronia</taxon>
    </lineage>
</organism>
<dbReference type="EMBL" id="JANJYI010000002">
    <property type="protein sequence ID" value="KAK2660848.1"/>
    <property type="molecule type" value="Genomic_DNA"/>
</dbReference>
<keyword evidence="2" id="KW-0813">Transport</keyword>
<feature type="region of interest" description="Disordered" evidence="7">
    <location>
        <begin position="40"/>
        <end position="59"/>
    </location>
</feature>
<keyword evidence="3 8" id="KW-0812">Transmembrane</keyword>
<keyword evidence="6 8" id="KW-0472">Membrane</keyword>
<feature type="transmembrane region" description="Helical" evidence="8">
    <location>
        <begin position="347"/>
        <end position="371"/>
    </location>
</feature>
<dbReference type="GO" id="GO:0006865">
    <property type="term" value="P:amino acid transport"/>
    <property type="evidence" value="ECO:0007669"/>
    <property type="project" value="UniProtKB-KW"/>
</dbReference>
<comment type="subcellular location">
    <subcellularLocation>
        <location evidence="1">Membrane</location>
    </subcellularLocation>
</comment>
<feature type="transmembrane region" description="Helical" evidence="8">
    <location>
        <begin position="190"/>
        <end position="210"/>
    </location>
</feature>
<feature type="transmembrane region" description="Helical" evidence="8">
    <location>
        <begin position="139"/>
        <end position="161"/>
    </location>
</feature>